<keyword evidence="7" id="KW-0676">Redox-active center</keyword>
<comment type="catalytic activity">
    <reaction evidence="11">
        <text>a hydroperoxide + [thioredoxin]-dithiol = an alcohol + [thioredoxin]-disulfide + H2O</text>
        <dbReference type="Rhea" id="RHEA:62620"/>
        <dbReference type="Rhea" id="RHEA-COMP:10698"/>
        <dbReference type="Rhea" id="RHEA-COMP:10700"/>
        <dbReference type="ChEBI" id="CHEBI:15377"/>
        <dbReference type="ChEBI" id="CHEBI:29950"/>
        <dbReference type="ChEBI" id="CHEBI:30879"/>
        <dbReference type="ChEBI" id="CHEBI:35924"/>
        <dbReference type="ChEBI" id="CHEBI:50058"/>
        <dbReference type="EC" id="1.11.1.24"/>
    </reaction>
</comment>
<evidence type="ECO:0000256" key="9">
    <source>
        <dbReference type="ARBA" id="ARBA00038489"/>
    </source>
</evidence>
<dbReference type="InterPro" id="IPR000866">
    <property type="entry name" value="AhpC/TSA"/>
</dbReference>
<evidence type="ECO:0000256" key="5">
    <source>
        <dbReference type="ARBA" id="ARBA00023002"/>
    </source>
</evidence>
<comment type="caution">
    <text evidence="14">The sequence shown here is derived from an EMBL/GenBank/DDBJ whole genome shotgun (WGS) entry which is preliminary data.</text>
</comment>
<comment type="similarity">
    <text evidence="9">Belongs to the peroxiredoxin family. BCP/PrxQ subfamily.</text>
</comment>
<evidence type="ECO:0000313" key="15">
    <source>
        <dbReference type="Proteomes" id="UP001595904"/>
    </source>
</evidence>
<gene>
    <name evidence="14" type="ORF">ACFPN2_28820</name>
</gene>
<dbReference type="InterPro" id="IPR050924">
    <property type="entry name" value="Peroxiredoxin_BCP/PrxQ"/>
</dbReference>
<dbReference type="InterPro" id="IPR036249">
    <property type="entry name" value="Thioredoxin-like_sf"/>
</dbReference>
<evidence type="ECO:0000259" key="13">
    <source>
        <dbReference type="PROSITE" id="PS51352"/>
    </source>
</evidence>
<evidence type="ECO:0000256" key="4">
    <source>
        <dbReference type="ARBA" id="ARBA00022862"/>
    </source>
</evidence>
<evidence type="ECO:0000256" key="8">
    <source>
        <dbReference type="ARBA" id="ARBA00032824"/>
    </source>
</evidence>
<accession>A0ABV8T0A2</accession>
<evidence type="ECO:0000256" key="10">
    <source>
        <dbReference type="ARBA" id="ARBA00042639"/>
    </source>
</evidence>
<dbReference type="Proteomes" id="UP001595904">
    <property type="component" value="Unassembled WGS sequence"/>
</dbReference>
<comment type="function">
    <text evidence="1">Thiol-specific peroxidase that catalyzes the reduction of hydrogen peroxide and organic hydroperoxides to water and alcohols, respectively. Plays a role in cell protection against oxidative stress by detoxifying peroxides and as sensor of hydrogen peroxide-mediated signaling events.</text>
</comment>
<dbReference type="RefSeq" id="WP_380603148.1">
    <property type="nucleotide sequence ID" value="NZ_JBHSDU010000015.1"/>
</dbReference>
<evidence type="ECO:0000256" key="11">
    <source>
        <dbReference type="ARBA" id="ARBA00049091"/>
    </source>
</evidence>
<evidence type="ECO:0000256" key="6">
    <source>
        <dbReference type="ARBA" id="ARBA00023157"/>
    </source>
</evidence>
<evidence type="ECO:0000256" key="7">
    <source>
        <dbReference type="ARBA" id="ARBA00023284"/>
    </source>
</evidence>
<dbReference type="PANTHER" id="PTHR42801:SF4">
    <property type="entry name" value="AHPC_TSA FAMILY PROTEIN"/>
    <property type="match status" value="1"/>
</dbReference>
<dbReference type="EC" id="1.11.1.24" evidence="2"/>
<dbReference type="PROSITE" id="PS51352">
    <property type="entry name" value="THIOREDOXIN_2"/>
    <property type="match status" value="1"/>
</dbReference>
<evidence type="ECO:0000256" key="3">
    <source>
        <dbReference type="ARBA" id="ARBA00022559"/>
    </source>
</evidence>
<name>A0ABV8T0A2_9GAMM</name>
<dbReference type="Gene3D" id="3.40.30.10">
    <property type="entry name" value="Glutaredoxin"/>
    <property type="match status" value="1"/>
</dbReference>
<feature type="compositionally biased region" description="Low complexity" evidence="12">
    <location>
        <begin position="20"/>
        <end position="39"/>
    </location>
</feature>
<keyword evidence="6" id="KW-1015">Disulfide bond</keyword>
<keyword evidence="5" id="KW-0560">Oxidoreductase</keyword>
<protein>
    <recommendedName>
        <fullName evidence="2">thioredoxin-dependent peroxiredoxin</fullName>
        <ecNumber evidence="2">1.11.1.24</ecNumber>
    </recommendedName>
    <alternativeName>
        <fullName evidence="8">Thioredoxin peroxidase</fullName>
    </alternativeName>
    <alternativeName>
        <fullName evidence="10">Thioredoxin-dependent peroxiredoxin Bcp</fullName>
    </alternativeName>
</protein>
<feature type="domain" description="Thioredoxin" evidence="13">
    <location>
        <begin position="39"/>
        <end position="190"/>
    </location>
</feature>
<organism evidence="14 15">
    <name type="scientific">Steroidobacter flavus</name>
    <dbReference type="NCBI Taxonomy" id="1842136"/>
    <lineage>
        <taxon>Bacteria</taxon>
        <taxon>Pseudomonadati</taxon>
        <taxon>Pseudomonadota</taxon>
        <taxon>Gammaproteobacteria</taxon>
        <taxon>Steroidobacterales</taxon>
        <taxon>Steroidobacteraceae</taxon>
        <taxon>Steroidobacter</taxon>
    </lineage>
</organism>
<evidence type="ECO:0000313" key="14">
    <source>
        <dbReference type="EMBL" id="MFC4313117.1"/>
    </source>
</evidence>
<evidence type="ECO:0000256" key="1">
    <source>
        <dbReference type="ARBA" id="ARBA00003330"/>
    </source>
</evidence>
<evidence type="ECO:0000256" key="12">
    <source>
        <dbReference type="SAM" id="MobiDB-lite"/>
    </source>
</evidence>
<keyword evidence="4" id="KW-0049">Antioxidant</keyword>
<dbReference type="Pfam" id="PF00578">
    <property type="entry name" value="AhpC-TSA"/>
    <property type="match status" value="1"/>
</dbReference>
<dbReference type="SUPFAM" id="SSF52833">
    <property type="entry name" value="Thioredoxin-like"/>
    <property type="match status" value="1"/>
</dbReference>
<proteinExistence type="inferred from homology"/>
<feature type="region of interest" description="Disordered" evidence="12">
    <location>
        <begin position="1"/>
        <end position="39"/>
    </location>
</feature>
<dbReference type="CDD" id="cd03017">
    <property type="entry name" value="PRX_BCP"/>
    <property type="match status" value="1"/>
</dbReference>
<dbReference type="EMBL" id="JBHSDU010000015">
    <property type="protein sequence ID" value="MFC4313117.1"/>
    <property type="molecule type" value="Genomic_DNA"/>
</dbReference>
<evidence type="ECO:0000256" key="2">
    <source>
        <dbReference type="ARBA" id="ARBA00013017"/>
    </source>
</evidence>
<dbReference type="PANTHER" id="PTHR42801">
    <property type="entry name" value="THIOREDOXIN-DEPENDENT PEROXIDE REDUCTASE"/>
    <property type="match status" value="1"/>
</dbReference>
<dbReference type="InterPro" id="IPR013766">
    <property type="entry name" value="Thioredoxin_domain"/>
</dbReference>
<keyword evidence="15" id="KW-1185">Reference proteome</keyword>
<sequence length="190" mass="20406">MPAKKASPAAKTTAKKAPARKAPVAKSAPAKSSGGSGKIAVGKKVPAFSSLVTGGGSWKSSEAAGKNLVIYFYPRDNTPGCTTEGEAFRDLAPAFKKANTMILGVSTDSIASHEKFKEKYRFPFELLSDESQALCQLFDVYKEKSLYGRKFMGVERSTFLIDADGVLRQEWRKVKVPGHAEAVLDAAKAL</sequence>
<reference evidence="15" key="1">
    <citation type="journal article" date="2019" name="Int. J. Syst. Evol. Microbiol.">
        <title>The Global Catalogue of Microorganisms (GCM) 10K type strain sequencing project: providing services to taxonomists for standard genome sequencing and annotation.</title>
        <authorList>
            <consortium name="The Broad Institute Genomics Platform"/>
            <consortium name="The Broad Institute Genome Sequencing Center for Infectious Disease"/>
            <person name="Wu L."/>
            <person name="Ma J."/>
        </authorList>
    </citation>
    <scope>NUCLEOTIDE SEQUENCE [LARGE SCALE GENOMIC DNA]</scope>
    <source>
        <strain evidence="15">CGMCC 1.10759</strain>
    </source>
</reference>
<keyword evidence="3" id="KW-0575">Peroxidase</keyword>
<feature type="compositionally biased region" description="Low complexity" evidence="12">
    <location>
        <begin position="1"/>
        <end position="12"/>
    </location>
</feature>